<proteinExistence type="predicted"/>
<comment type="caution">
    <text evidence="2">The sequence shown here is derived from an EMBL/GenBank/DDBJ whole genome shotgun (WGS) entry which is preliminary data.</text>
</comment>
<evidence type="ECO:0000259" key="1">
    <source>
        <dbReference type="Pfam" id="PF26300"/>
    </source>
</evidence>
<dbReference type="InterPro" id="IPR058710">
    <property type="entry name" value="PEPCK_lobe_2"/>
</dbReference>
<evidence type="ECO:0000313" key="3">
    <source>
        <dbReference type="Proteomes" id="UP000603141"/>
    </source>
</evidence>
<sequence>MKNLKDQIGFSGNSSVADSNDESRLREFVNLKLASRGYPIVGNESDYPFLDLGRSLIASFQEKTRLLSDYLCPADHTIDQFLRSYLGDDLVTEVFHDVKHLLPDSPLIAERHGIARMLSLPPDKDVFKSSILSSYRVHQGVCHNPASDRRTTKGVFHVAEEGLPVPADKKSVPKAVFARLLRRALTPPDEIMTLPFTSNTATPARSFVSLLLRPVVAPEIPGVSPEKSMEVRFFAPGNLVSNLDFVESIFGNAGDPFLPVNDARLDAGKWSGHTGCVILAPHLISLRKKDLGLPHVADATDRQKRDGMCWKSDDELYNDGGAFKITCRDKRGIIVTLIADNYYGYCKKEVKTQLSYAANLSGNSEEEHAGGAIAFPSFDLGEDFSLSDFSRPVDHTFEEIKSRYAGLFHLQPEGYGIDKIYPNILYVPEDVHIDLHHQSVTWKNAAGAQKISLQPGITYVLPSGYKVEMMKPSTGQRWRLIGTNAEGTFCHKPCTVSGGGKSEISKSLSDAMISGPVLVNDFKADLDAAEEIINRDFSHRYQNPIDPGKPGRPLLDKARSLGSVVRLLTPNAAYTEEYNAWLATIERPVRDLVFVIKRFYKPDWGPDWKSRFSVDLINGQPGRELSYRRQRLVSQYLRVGFTEDGSWRTFGIRKDFSPARKIQTEDDISASMVVPADWINGLHPDVKNPSLKFVRNCEYRLFQRPDDAVHRGYDKKAESDFSQRGVFFSNYEPITKTEVQSMIQDSIRFERFTLPLRKTFKNFVEHGTTEFAVSTHQPRIVDGKPTKNPRYLQNRPDLEDPRSVYLANLGARFIRRLPIEAPVPMPVNSVLAGRRNNPPDKEAGIRALAVYNPIHYQELPELLMDFIASLTGKSPSTTGAGSEGALTKGPFNALLPIHDVNAALVSYLLTGYHGFTSAAGFIGRKYRVDHDISLLVPEVWSRLFITERDPAYLIENGYLEKLEDFEHEGKTIAASRLGYRITKSFVTTFFGRMFSAPDTVFTDDMLRPELQSMEDFVDGIDNIVTTQKSVALNYFEDGSIDAACPPLKALLHLMAYGEYEGKTVNDPSIRSMFTRESLISSDWYQARLDAKASIDQSLWQRHLSYLEEFSTKPHYQSELGRLHIEDRIHSTRETLESVLSPAYRQSLEGTIGTDPALV</sequence>
<dbReference type="Proteomes" id="UP000603141">
    <property type="component" value="Unassembled WGS sequence"/>
</dbReference>
<gene>
    <name evidence="2" type="ORF">JIN85_08930</name>
</gene>
<reference evidence="2" key="1">
    <citation type="submission" date="2021-01" db="EMBL/GenBank/DDBJ databases">
        <title>Modified the classification status of verrucomicrobia.</title>
        <authorList>
            <person name="Feng X."/>
        </authorList>
    </citation>
    <scope>NUCLEOTIDE SEQUENCE</scope>
    <source>
        <strain evidence="2">KCTC 22041</strain>
    </source>
</reference>
<dbReference type="Pfam" id="PF26300">
    <property type="entry name" value="PEPCK_PPi_lobe_2"/>
    <property type="match status" value="1"/>
</dbReference>
<dbReference type="AlphaFoldDB" id="A0A934S627"/>
<protein>
    <recommendedName>
        <fullName evidence="1">PPi-type phosphoenolpyruvate carboxykinase lobe 2 domain-containing protein</fullName>
    </recommendedName>
</protein>
<dbReference type="EMBL" id="JAENIJ010000011">
    <property type="protein sequence ID" value="MBK1882538.1"/>
    <property type="molecule type" value="Genomic_DNA"/>
</dbReference>
<dbReference type="RefSeq" id="WP_200269776.1">
    <property type="nucleotide sequence ID" value="NZ_JAENIJ010000011.1"/>
</dbReference>
<keyword evidence="3" id="KW-1185">Reference proteome</keyword>
<accession>A0A934S627</accession>
<evidence type="ECO:0000313" key="2">
    <source>
        <dbReference type="EMBL" id="MBK1882538.1"/>
    </source>
</evidence>
<organism evidence="2 3">
    <name type="scientific">Luteolibacter pohnpeiensis</name>
    <dbReference type="NCBI Taxonomy" id="454153"/>
    <lineage>
        <taxon>Bacteria</taxon>
        <taxon>Pseudomonadati</taxon>
        <taxon>Verrucomicrobiota</taxon>
        <taxon>Verrucomicrobiia</taxon>
        <taxon>Verrucomicrobiales</taxon>
        <taxon>Verrucomicrobiaceae</taxon>
        <taxon>Luteolibacter</taxon>
    </lineage>
</organism>
<name>A0A934S627_9BACT</name>
<feature type="domain" description="PPi-type phosphoenolpyruvate carboxykinase lobe 2" evidence="1">
    <location>
        <begin position="519"/>
        <end position="627"/>
    </location>
</feature>